<dbReference type="Proteomes" id="UP000534783">
    <property type="component" value="Unassembled WGS sequence"/>
</dbReference>
<proteinExistence type="predicted"/>
<organism evidence="2 3">
    <name type="scientific">Candidatus Manganitrophus noduliformans</name>
    <dbReference type="NCBI Taxonomy" id="2606439"/>
    <lineage>
        <taxon>Bacteria</taxon>
        <taxon>Pseudomonadati</taxon>
        <taxon>Nitrospirota</taxon>
        <taxon>Nitrospiria</taxon>
        <taxon>Candidatus Troglogloeales</taxon>
        <taxon>Candidatus Manganitrophaceae</taxon>
        <taxon>Candidatus Manganitrophus</taxon>
    </lineage>
</organism>
<sequence>MEHMKSTWRRAVFFLSVYLLFSIPVHAEEVMELPPIKTAAKQITIGGQGRIRYQSFPAPPREELDFFTNYRFRLNVDVALTDGVSFFLQPQKVGVFGNGETGAGTDVSLSSVNTTTNTATGNLTLHQGYLDFKQIGGMPLNLRLGRFEYIVGGHRLIGNFDWSQRGRSFDGGLLSYAIPTAGTLSLFTFRLTGETEAGPLPAGDRDLDTDLLGAHFNTALIPMSQTELTLINDRKLAGLPDSSRFTAGIKIEQTPNLPPLAFVSPLTGPIWRAEYYKQWGDRTETQEIDAFLYALRLGYRFDLPFKPMVMAGYEVLSGDDSLTDDDYGVFDTLYATNHIYYGYMDYFLAIPADTQGRGLKDAFVRLHLSLLDKGGLAIDLHQFSLEEDFAGEDALGTEIDLTFFAQVNKVTSVLVGVSKFLADEGMELLGRIAEGEDPTFAFAMVNVLF</sequence>
<keyword evidence="3" id="KW-1185">Reference proteome</keyword>
<evidence type="ECO:0000313" key="3">
    <source>
        <dbReference type="Proteomes" id="UP000534783"/>
    </source>
</evidence>
<feature type="domain" description="Alginate export" evidence="1">
    <location>
        <begin position="44"/>
        <end position="346"/>
    </location>
</feature>
<accession>A0A7X6I9Q0</accession>
<dbReference type="Pfam" id="PF13372">
    <property type="entry name" value="Alginate_exp"/>
    <property type="match status" value="1"/>
</dbReference>
<reference evidence="2 3" key="1">
    <citation type="journal article" date="2020" name="Nature">
        <title>Bacterial chemolithoautotrophy via manganese oxidation.</title>
        <authorList>
            <person name="Yu H."/>
            <person name="Leadbetter J.R."/>
        </authorList>
    </citation>
    <scope>NUCLEOTIDE SEQUENCE [LARGE SCALE GENOMIC DNA]</scope>
    <source>
        <strain evidence="2 3">Mn-1</strain>
    </source>
</reference>
<protein>
    <recommendedName>
        <fullName evidence="1">Alginate export domain-containing protein</fullName>
    </recommendedName>
</protein>
<dbReference type="AlphaFoldDB" id="A0A7X6I9Q0"/>
<dbReference type="EMBL" id="VTOW01000001">
    <property type="protein sequence ID" value="NKE69713.1"/>
    <property type="molecule type" value="Genomic_DNA"/>
</dbReference>
<dbReference type="Gene3D" id="2.40.160.100">
    <property type="match status" value="1"/>
</dbReference>
<comment type="caution">
    <text evidence="2">The sequence shown here is derived from an EMBL/GenBank/DDBJ whole genome shotgun (WGS) entry which is preliminary data.</text>
</comment>
<gene>
    <name evidence="2" type="ORF">MNODULE_02990</name>
</gene>
<dbReference type="InterPro" id="IPR025388">
    <property type="entry name" value="Alginate_export_dom"/>
</dbReference>
<name>A0A7X6I9Q0_9BACT</name>
<evidence type="ECO:0000259" key="1">
    <source>
        <dbReference type="Pfam" id="PF13372"/>
    </source>
</evidence>
<dbReference type="InterPro" id="IPR053728">
    <property type="entry name" value="Alginate_Permeability_Chnl"/>
</dbReference>
<evidence type="ECO:0000313" key="2">
    <source>
        <dbReference type="EMBL" id="NKE69713.1"/>
    </source>
</evidence>